<dbReference type="GO" id="GO:0005634">
    <property type="term" value="C:nucleus"/>
    <property type="evidence" value="ECO:0007669"/>
    <property type="project" value="UniProtKB-SubCell"/>
</dbReference>
<evidence type="ECO:0000256" key="2">
    <source>
        <dbReference type="ARBA" id="ARBA00023242"/>
    </source>
</evidence>
<sequence length="465" mass="52005">MVDADCFESLGESRSALLARCRSICENCLTRAKVFTSSDLTVHQAYTAYLISISQDTDPCELWTLTGIAKRNAKRLGYNKKVPGLDTSPFQVEMQRRLWMNIVLLDDLAAYDAELSPLDAADEICPPANINADGLPPRAMIEAENPRGPADMLFCLLRLRINTIMKAVSAGVRPWLVSTGGLTTDFTLRIERQRLIGQVEKDLELGFLRYCDMLYPVHMLAVLVARFAVCELRFVAIRLDSCDPGTTEKSGCRGQRLLAGALKLLEYQNSMRLQSIISGLVWFQNERKHMESAIHVLEALIANPTLDSSDKAWDQIDTFYSTRPELLREYGLQTSTKMKTINKTLAAWQTRKLDLQRHHKEMPEEPTYIMKLQALSSESVSPSEELAGTTSNPAPTSTPAPIPTMITPTSMSSLHNGADYGIIEPFQDQTAVMDWDTLLEYYPSTTELSHSNDVNWWQNASASLG</sequence>
<dbReference type="InterPro" id="IPR050613">
    <property type="entry name" value="Sec_Metabolite_Reg"/>
</dbReference>
<name>A0A8K0PGU8_9PEZI</name>
<feature type="region of interest" description="Disordered" evidence="3">
    <location>
        <begin position="380"/>
        <end position="400"/>
    </location>
</feature>
<dbReference type="EMBL" id="JAESVG020000004">
    <property type="protein sequence ID" value="KAG8627902.1"/>
    <property type="molecule type" value="Genomic_DNA"/>
</dbReference>
<evidence type="ECO:0000313" key="4">
    <source>
        <dbReference type="EMBL" id="KAG8627902.1"/>
    </source>
</evidence>
<dbReference type="Proteomes" id="UP000809789">
    <property type="component" value="Unassembled WGS sequence"/>
</dbReference>
<comment type="caution">
    <text evidence="4">The sequence shown here is derived from an EMBL/GenBank/DDBJ whole genome shotgun (WGS) entry which is preliminary data.</text>
</comment>
<dbReference type="PANTHER" id="PTHR31001">
    <property type="entry name" value="UNCHARACTERIZED TRANSCRIPTIONAL REGULATORY PROTEIN"/>
    <property type="match status" value="1"/>
</dbReference>
<dbReference type="PANTHER" id="PTHR31001:SF85">
    <property type="entry name" value="ZN(II)2CYS6 TRANSCRIPTION FACTOR (EUROFUNG)"/>
    <property type="match status" value="1"/>
</dbReference>
<evidence type="ECO:0000313" key="5">
    <source>
        <dbReference type="Proteomes" id="UP000809789"/>
    </source>
</evidence>
<feature type="compositionally biased region" description="Low complexity" evidence="3">
    <location>
        <begin position="380"/>
        <end position="395"/>
    </location>
</feature>
<evidence type="ECO:0000256" key="1">
    <source>
        <dbReference type="ARBA" id="ARBA00004123"/>
    </source>
</evidence>
<reference evidence="4" key="1">
    <citation type="submission" date="2021-07" db="EMBL/GenBank/DDBJ databases">
        <title>Elsinoe batatas strain:CRI-CJ2 Genome sequencing and assembly.</title>
        <authorList>
            <person name="Huang L."/>
        </authorList>
    </citation>
    <scope>NUCLEOTIDE SEQUENCE</scope>
    <source>
        <strain evidence="4">CRI-CJ2</strain>
    </source>
</reference>
<evidence type="ECO:0008006" key="6">
    <source>
        <dbReference type="Google" id="ProtNLM"/>
    </source>
</evidence>
<accession>A0A8K0PGU8</accession>
<gene>
    <name evidence="4" type="ORF">KVT40_003775</name>
</gene>
<keyword evidence="2" id="KW-0539">Nucleus</keyword>
<comment type="subcellular location">
    <subcellularLocation>
        <location evidence="1">Nucleus</location>
    </subcellularLocation>
</comment>
<dbReference type="OrthoDB" id="2269373at2759"/>
<evidence type="ECO:0000256" key="3">
    <source>
        <dbReference type="SAM" id="MobiDB-lite"/>
    </source>
</evidence>
<dbReference type="CDD" id="cd12148">
    <property type="entry name" value="fungal_TF_MHR"/>
    <property type="match status" value="1"/>
</dbReference>
<keyword evidence="5" id="KW-1185">Reference proteome</keyword>
<organism evidence="4 5">
    <name type="scientific">Elsinoe batatas</name>
    <dbReference type="NCBI Taxonomy" id="2601811"/>
    <lineage>
        <taxon>Eukaryota</taxon>
        <taxon>Fungi</taxon>
        <taxon>Dikarya</taxon>
        <taxon>Ascomycota</taxon>
        <taxon>Pezizomycotina</taxon>
        <taxon>Dothideomycetes</taxon>
        <taxon>Dothideomycetidae</taxon>
        <taxon>Myriangiales</taxon>
        <taxon>Elsinoaceae</taxon>
        <taxon>Elsinoe</taxon>
    </lineage>
</organism>
<protein>
    <recommendedName>
        <fullName evidence="6">Transcription factor domain-containing protein</fullName>
    </recommendedName>
</protein>
<dbReference type="AlphaFoldDB" id="A0A8K0PGU8"/>
<proteinExistence type="predicted"/>